<dbReference type="InterPro" id="IPR027519">
    <property type="entry name" value="KFase_ver/fungi-typ"/>
</dbReference>
<feature type="compositionally biased region" description="Basic and acidic residues" evidence="4">
    <location>
        <begin position="1"/>
        <end position="19"/>
    </location>
</feature>
<keyword evidence="7" id="KW-1185">Reference proteome</keyword>
<dbReference type="SUPFAM" id="SSF53474">
    <property type="entry name" value="alpha/beta-Hydrolases"/>
    <property type="match status" value="1"/>
</dbReference>
<accession>A0A074XLV7</accession>
<dbReference type="ESTHER" id="aurpu-a0a074xlv7">
    <property type="family name" value="Kynurenine-formamidase"/>
</dbReference>
<keyword evidence="2 3" id="KW-0823">Tryptophan catabolism</keyword>
<organism evidence="6 7">
    <name type="scientific">Aureobasidium pullulans EXF-150</name>
    <dbReference type="NCBI Taxonomy" id="1043002"/>
    <lineage>
        <taxon>Eukaryota</taxon>
        <taxon>Fungi</taxon>
        <taxon>Dikarya</taxon>
        <taxon>Ascomycota</taxon>
        <taxon>Pezizomycotina</taxon>
        <taxon>Dothideomycetes</taxon>
        <taxon>Dothideomycetidae</taxon>
        <taxon>Dothideales</taxon>
        <taxon>Saccotheciaceae</taxon>
        <taxon>Aureobasidium</taxon>
    </lineage>
</organism>
<feature type="domain" description="BD-FAE-like" evidence="5">
    <location>
        <begin position="51"/>
        <end position="282"/>
    </location>
</feature>
<evidence type="ECO:0000256" key="1">
    <source>
        <dbReference type="ARBA" id="ARBA00022801"/>
    </source>
</evidence>
<dbReference type="RefSeq" id="XP_029759184.1">
    <property type="nucleotide sequence ID" value="XM_029907099.1"/>
</dbReference>
<protein>
    <recommendedName>
        <fullName evidence="3">Kynurenine formamidase</fullName>
        <shortName evidence="3">KFA</shortName>
        <shortName evidence="3">KFase</shortName>
        <ecNumber evidence="3">3.5.1.9</ecNumber>
    </recommendedName>
    <alternativeName>
        <fullName evidence="3">Arylformamidase</fullName>
    </alternativeName>
    <alternativeName>
        <fullName evidence="3">N-formylkynurenine formamidase</fullName>
        <shortName evidence="3">FKF</shortName>
    </alternativeName>
</protein>
<dbReference type="GO" id="GO:0034354">
    <property type="term" value="P:'de novo' NAD+ biosynthetic process from L-tryptophan"/>
    <property type="evidence" value="ECO:0007669"/>
    <property type="project" value="UniProtKB-UniRule"/>
</dbReference>
<dbReference type="PANTHER" id="PTHR48081:SF33">
    <property type="entry name" value="KYNURENINE FORMAMIDASE"/>
    <property type="match status" value="1"/>
</dbReference>
<evidence type="ECO:0000313" key="7">
    <source>
        <dbReference type="Proteomes" id="UP000030706"/>
    </source>
</evidence>
<comment type="pathway">
    <text evidence="3">Amino-acid degradation; L-tryptophan degradation via kynurenine pathway; L-kynurenine from L-tryptophan: step 2/2.</text>
</comment>
<dbReference type="OrthoDB" id="420264at2759"/>
<feature type="active site" evidence="3">
    <location>
        <position position="269"/>
    </location>
</feature>
<evidence type="ECO:0000313" key="6">
    <source>
        <dbReference type="EMBL" id="KEQ82997.1"/>
    </source>
</evidence>
<dbReference type="HAMAP" id="MF_03014">
    <property type="entry name" value="KFase"/>
    <property type="match status" value="1"/>
</dbReference>
<dbReference type="GO" id="GO:0019441">
    <property type="term" value="P:L-tryptophan catabolic process to kynurenine"/>
    <property type="evidence" value="ECO:0007669"/>
    <property type="project" value="UniProtKB-UniRule"/>
</dbReference>
<feature type="region of interest" description="Disordered" evidence="4">
    <location>
        <begin position="1"/>
        <end position="25"/>
    </location>
</feature>
<dbReference type="InterPro" id="IPR029058">
    <property type="entry name" value="AB_hydrolase_fold"/>
</dbReference>
<dbReference type="InterPro" id="IPR050300">
    <property type="entry name" value="GDXG_lipolytic_enzyme"/>
</dbReference>
<dbReference type="STRING" id="1043002.A0A074XLV7"/>
<feature type="region of interest" description="Disordered" evidence="4">
    <location>
        <begin position="115"/>
        <end position="134"/>
    </location>
</feature>
<dbReference type="Proteomes" id="UP000030706">
    <property type="component" value="Unassembled WGS sequence"/>
</dbReference>
<comment type="subunit">
    <text evidence="3">Homodimer.</text>
</comment>
<dbReference type="Pfam" id="PF20434">
    <property type="entry name" value="BD-FAE"/>
    <property type="match status" value="1"/>
</dbReference>
<feature type="active site" description="Nucleophile" evidence="3">
    <location>
        <position position="183"/>
    </location>
</feature>
<proteinExistence type="inferred from homology"/>
<dbReference type="UniPathway" id="UPA00333">
    <property type="reaction ID" value="UER00454"/>
</dbReference>
<sequence>MSGDTRPEWKLPDHQEDQKIVGTPNTSDYVETPDADYYLNVPYGPYRLEQLDICVPKRQPRDHDKAVWLIYIHGGAWRDPMIDRKSFNTTLDMLLKDDLPHNIAGFVSVDYRLSPYPSHPTNPSDPDDSNRNVQHPEHVKDVMHALFFLHRIKATYTTSDGRPIQIPHTDLMREGRYVLCGHSCGATLALQAATIIGVKDYTPLPKAIIGIEGIYDIPGLLARNTHPVYREIIVGAFTEHPDAWSTVSPVAHDYPGFDGKVLLIHSDKDELVEMQQMDSMADRFVTLGFTKPSSASEENTIEQRIIHCSHDEVWEKGTELAKAIRWVSQLD</sequence>
<dbReference type="PANTHER" id="PTHR48081">
    <property type="entry name" value="AB HYDROLASE SUPERFAMILY PROTEIN C4A8.06C"/>
    <property type="match status" value="1"/>
</dbReference>
<comment type="catalytic activity">
    <reaction evidence="3">
        <text>N-formyl-L-kynurenine + H2O = L-kynurenine + formate + H(+)</text>
        <dbReference type="Rhea" id="RHEA:13009"/>
        <dbReference type="ChEBI" id="CHEBI:15377"/>
        <dbReference type="ChEBI" id="CHEBI:15378"/>
        <dbReference type="ChEBI" id="CHEBI:15740"/>
        <dbReference type="ChEBI" id="CHEBI:57959"/>
        <dbReference type="ChEBI" id="CHEBI:58629"/>
        <dbReference type="EC" id="3.5.1.9"/>
    </reaction>
</comment>
<dbReference type="Gene3D" id="3.40.50.1820">
    <property type="entry name" value="alpha/beta hydrolase"/>
    <property type="match status" value="1"/>
</dbReference>
<gene>
    <name evidence="6" type="ORF">M438DRAFT_356415</name>
</gene>
<dbReference type="GO" id="GO:0004061">
    <property type="term" value="F:arylformamidase activity"/>
    <property type="evidence" value="ECO:0007669"/>
    <property type="project" value="UniProtKB-UniRule"/>
</dbReference>
<name>A0A074XLV7_AURPU</name>
<dbReference type="EC" id="3.5.1.9" evidence="3"/>
<feature type="active site" evidence="3">
    <location>
        <position position="310"/>
    </location>
</feature>
<dbReference type="AlphaFoldDB" id="A0A074XLV7"/>
<evidence type="ECO:0000256" key="4">
    <source>
        <dbReference type="SAM" id="MobiDB-lite"/>
    </source>
</evidence>
<reference evidence="6 7" key="1">
    <citation type="journal article" date="2014" name="BMC Genomics">
        <title>Genome sequencing of four Aureobasidium pullulans varieties: biotechnological potential, stress tolerance, and description of new species.</title>
        <authorList>
            <person name="Gostin Ar C."/>
            <person name="Ohm R.A."/>
            <person name="Kogej T."/>
            <person name="Sonjak S."/>
            <person name="Turk M."/>
            <person name="Zajc J."/>
            <person name="Zalar P."/>
            <person name="Grube M."/>
            <person name="Sun H."/>
            <person name="Han J."/>
            <person name="Sharma A."/>
            <person name="Chiniquy J."/>
            <person name="Ngan C.Y."/>
            <person name="Lipzen A."/>
            <person name="Barry K."/>
            <person name="Grigoriev I.V."/>
            <person name="Gunde-Cimerman N."/>
        </authorList>
    </citation>
    <scope>NUCLEOTIDE SEQUENCE [LARGE SCALE GENOMIC DNA]</scope>
    <source>
        <strain evidence="6 7">EXF-150</strain>
    </source>
</reference>
<dbReference type="HOGENOM" id="CLU_016852_0_0_1"/>
<feature type="short sequence motif" description="HGGXW" evidence="3">
    <location>
        <begin position="73"/>
        <end position="77"/>
    </location>
</feature>
<comment type="domain">
    <text evidence="3">The main chain amide nitrogen atoms of the second glycine and its adjacent residue in the HGGXW motif define the oxyanion hole, and stabilize the oxyanion that forms during the nucleophilic attack by the catalytic serine during substrate cleavage.</text>
</comment>
<dbReference type="InterPro" id="IPR049492">
    <property type="entry name" value="BD-FAE-like_dom"/>
</dbReference>
<evidence type="ECO:0000256" key="3">
    <source>
        <dbReference type="HAMAP-Rule" id="MF_03014"/>
    </source>
</evidence>
<keyword evidence="1 3" id="KW-0378">Hydrolase</keyword>
<comment type="function">
    <text evidence="3">Catalyzes the hydrolysis of N-formyl-L-kynurenine to L-kynurenine, the second step in the kynurenine pathway of tryptophan degradation. Kynurenine may be further oxidized to nicotinic acid, NAD(H) and NADP(H). Required for elimination of toxic metabolites.</text>
</comment>
<evidence type="ECO:0000256" key="2">
    <source>
        <dbReference type="ARBA" id="ARBA00023079"/>
    </source>
</evidence>
<dbReference type="GeneID" id="40749405"/>
<evidence type="ECO:0000259" key="5">
    <source>
        <dbReference type="Pfam" id="PF20434"/>
    </source>
</evidence>
<comment type="similarity">
    <text evidence="3">Belongs to the kynurenine formamidase family.</text>
</comment>
<dbReference type="EMBL" id="KL584985">
    <property type="protein sequence ID" value="KEQ82997.1"/>
    <property type="molecule type" value="Genomic_DNA"/>
</dbReference>